<comment type="catalytic activity">
    <reaction evidence="8 9">
        <text>a 6-O-methyl-2'-deoxyguanosine in DNA + L-cysteinyl-[protein] = S-methyl-L-cysteinyl-[protein] + a 2'-deoxyguanosine in DNA</text>
        <dbReference type="Rhea" id="RHEA:24000"/>
        <dbReference type="Rhea" id="RHEA-COMP:10131"/>
        <dbReference type="Rhea" id="RHEA-COMP:10132"/>
        <dbReference type="Rhea" id="RHEA-COMP:11367"/>
        <dbReference type="Rhea" id="RHEA-COMP:11368"/>
        <dbReference type="ChEBI" id="CHEBI:29950"/>
        <dbReference type="ChEBI" id="CHEBI:82612"/>
        <dbReference type="ChEBI" id="CHEBI:85445"/>
        <dbReference type="ChEBI" id="CHEBI:85448"/>
        <dbReference type="EC" id="2.1.1.63"/>
    </reaction>
</comment>
<dbReference type="GO" id="GO:0005737">
    <property type="term" value="C:cytoplasm"/>
    <property type="evidence" value="ECO:0007669"/>
    <property type="project" value="UniProtKB-SubCell"/>
</dbReference>
<keyword evidence="13" id="KW-1185">Reference proteome</keyword>
<dbReference type="Pfam" id="PF01035">
    <property type="entry name" value="DNA_binding_1"/>
    <property type="match status" value="1"/>
</dbReference>
<keyword evidence="3 9" id="KW-0963">Cytoplasm</keyword>
<dbReference type="GO" id="GO:0006307">
    <property type="term" value="P:DNA alkylation repair"/>
    <property type="evidence" value="ECO:0007669"/>
    <property type="project" value="UniProtKB-UniRule"/>
</dbReference>
<dbReference type="InterPro" id="IPR036388">
    <property type="entry name" value="WH-like_DNA-bd_sf"/>
</dbReference>
<evidence type="ECO:0000256" key="7">
    <source>
        <dbReference type="ARBA" id="ARBA00023204"/>
    </source>
</evidence>
<comment type="subcellular location">
    <subcellularLocation>
        <location evidence="9">Cytoplasm</location>
    </subcellularLocation>
</comment>
<comment type="miscellaneous">
    <text evidence="9">This enzyme catalyzes only one turnover and therefore is not strictly catalytic. According to one definition, an enzyme is a biocatalyst that acts repeatedly and over many reaction cycles.</text>
</comment>
<dbReference type="HAMAP" id="MF_00772">
    <property type="entry name" value="OGT"/>
    <property type="match status" value="1"/>
</dbReference>
<evidence type="ECO:0000256" key="4">
    <source>
        <dbReference type="ARBA" id="ARBA00022603"/>
    </source>
</evidence>
<dbReference type="InterPro" id="IPR036217">
    <property type="entry name" value="MethylDNA_cys_MeTrfase_DNAb"/>
</dbReference>
<evidence type="ECO:0000256" key="9">
    <source>
        <dbReference type="HAMAP-Rule" id="MF_00772"/>
    </source>
</evidence>
<dbReference type="OrthoDB" id="5295094at2"/>
<dbReference type="Gene3D" id="1.10.10.10">
    <property type="entry name" value="Winged helix-like DNA-binding domain superfamily/Winged helix DNA-binding domain"/>
    <property type="match status" value="1"/>
</dbReference>
<evidence type="ECO:0000259" key="11">
    <source>
        <dbReference type="Pfam" id="PF02870"/>
    </source>
</evidence>
<evidence type="ECO:0000256" key="1">
    <source>
        <dbReference type="ARBA" id="ARBA00001286"/>
    </source>
</evidence>
<organism evidence="12 13">
    <name type="scientific">Bdellovibrio bacteriovorus</name>
    <dbReference type="NCBI Taxonomy" id="959"/>
    <lineage>
        <taxon>Bacteria</taxon>
        <taxon>Pseudomonadati</taxon>
        <taxon>Bdellovibrionota</taxon>
        <taxon>Bdellovibrionia</taxon>
        <taxon>Bdellovibrionales</taxon>
        <taxon>Pseudobdellovibrionaceae</taxon>
        <taxon>Bdellovibrio</taxon>
    </lineage>
</organism>
<evidence type="ECO:0000313" key="13">
    <source>
        <dbReference type="Proteomes" id="UP000075320"/>
    </source>
</evidence>
<dbReference type="FunFam" id="1.10.10.10:FF:000214">
    <property type="entry name" value="Methylated-DNA--protein-cysteine methyltransferase"/>
    <property type="match status" value="1"/>
</dbReference>
<dbReference type="PANTHER" id="PTHR10815">
    <property type="entry name" value="METHYLATED-DNA--PROTEIN-CYSTEINE METHYLTRANSFERASE"/>
    <property type="match status" value="1"/>
</dbReference>
<evidence type="ECO:0000313" key="12">
    <source>
        <dbReference type="EMBL" id="KYG65753.1"/>
    </source>
</evidence>
<dbReference type="SUPFAM" id="SSF53155">
    <property type="entry name" value="Methylated DNA-protein cysteine methyltransferase domain"/>
    <property type="match status" value="1"/>
</dbReference>
<reference evidence="12 13" key="1">
    <citation type="submission" date="2016-03" db="EMBL/GenBank/DDBJ databases">
        <authorList>
            <person name="Ploux O."/>
        </authorList>
    </citation>
    <scope>NUCLEOTIDE SEQUENCE [LARGE SCALE GENOMIC DNA]</scope>
    <source>
        <strain evidence="12 13">R0</strain>
    </source>
</reference>
<comment type="similarity">
    <text evidence="2 9">Belongs to the MGMT family.</text>
</comment>
<dbReference type="CDD" id="cd06445">
    <property type="entry name" value="ATase"/>
    <property type="match status" value="1"/>
</dbReference>
<comment type="function">
    <text evidence="9">Involved in the cellular defense against the biological effects of O6-methylguanine (O6-MeG) and O4-methylthymine (O4-MeT) in DNA. Repairs the methylated nucleobase in DNA by stoichiometrically transferring the methyl group to a cysteine residue in the enzyme. This is a suicide reaction: the enzyme is irreversibly inactivated.</text>
</comment>
<feature type="domain" description="Methylguanine DNA methyltransferase ribonuclease-like" evidence="11">
    <location>
        <begin position="9"/>
        <end position="71"/>
    </location>
</feature>
<comment type="catalytic activity">
    <reaction evidence="1 9">
        <text>a 4-O-methyl-thymidine in DNA + L-cysteinyl-[protein] = a thymidine in DNA + S-methyl-L-cysteinyl-[protein]</text>
        <dbReference type="Rhea" id="RHEA:53428"/>
        <dbReference type="Rhea" id="RHEA-COMP:10131"/>
        <dbReference type="Rhea" id="RHEA-COMP:10132"/>
        <dbReference type="Rhea" id="RHEA-COMP:13555"/>
        <dbReference type="Rhea" id="RHEA-COMP:13556"/>
        <dbReference type="ChEBI" id="CHEBI:29950"/>
        <dbReference type="ChEBI" id="CHEBI:82612"/>
        <dbReference type="ChEBI" id="CHEBI:137386"/>
        <dbReference type="ChEBI" id="CHEBI:137387"/>
        <dbReference type="EC" id="2.1.1.63"/>
    </reaction>
</comment>
<keyword evidence="6 9" id="KW-0227">DNA damage</keyword>
<dbReference type="Gene3D" id="3.30.160.70">
    <property type="entry name" value="Methylated DNA-protein cysteine methyltransferase domain"/>
    <property type="match status" value="1"/>
</dbReference>
<evidence type="ECO:0000256" key="5">
    <source>
        <dbReference type="ARBA" id="ARBA00022679"/>
    </source>
</evidence>
<evidence type="ECO:0000256" key="8">
    <source>
        <dbReference type="ARBA" id="ARBA00049348"/>
    </source>
</evidence>
<dbReference type="GO" id="GO:0032259">
    <property type="term" value="P:methylation"/>
    <property type="evidence" value="ECO:0007669"/>
    <property type="project" value="UniProtKB-KW"/>
</dbReference>
<dbReference type="EC" id="2.1.1.63" evidence="9"/>
<accession>A0A150WMM6</accession>
<dbReference type="InterPro" id="IPR023546">
    <property type="entry name" value="MGMT"/>
</dbReference>
<evidence type="ECO:0000259" key="10">
    <source>
        <dbReference type="Pfam" id="PF01035"/>
    </source>
</evidence>
<feature type="active site" description="Nucleophile; methyl group acceptor" evidence="9">
    <location>
        <position position="126"/>
    </location>
</feature>
<name>A0A150WMM6_BDEBC</name>
<dbReference type="PANTHER" id="PTHR10815:SF13">
    <property type="entry name" value="METHYLATED-DNA--PROTEIN-CYSTEINE METHYLTRANSFERASE"/>
    <property type="match status" value="1"/>
</dbReference>
<dbReference type="InterPro" id="IPR036631">
    <property type="entry name" value="MGMT_N_sf"/>
</dbReference>
<dbReference type="InterPro" id="IPR014048">
    <property type="entry name" value="MethylDNA_cys_MeTrfase_DNA-bd"/>
</dbReference>
<dbReference type="EMBL" id="LUKE01000001">
    <property type="protein sequence ID" value="KYG65753.1"/>
    <property type="molecule type" value="Genomic_DNA"/>
</dbReference>
<keyword evidence="5 9" id="KW-0808">Transferase</keyword>
<gene>
    <name evidence="12" type="ORF">AZI86_01365</name>
</gene>
<keyword evidence="4 9" id="KW-0489">Methyltransferase</keyword>
<dbReference type="InterPro" id="IPR008332">
    <property type="entry name" value="MethylG_MeTrfase_N"/>
</dbReference>
<dbReference type="InterPro" id="IPR001497">
    <property type="entry name" value="MethylDNA_cys_MeTrfase_AS"/>
</dbReference>
<dbReference type="SUPFAM" id="SSF46767">
    <property type="entry name" value="Methylated DNA-protein cysteine methyltransferase, C-terminal domain"/>
    <property type="match status" value="1"/>
</dbReference>
<dbReference type="Pfam" id="PF02870">
    <property type="entry name" value="Methyltransf_1N"/>
    <property type="match status" value="1"/>
</dbReference>
<dbReference type="RefSeq" id="WP_061833297.1">
    <property type="nucleotide sequence ID" value="NZ_LUKE01000001.1"/>
</dbReference>
<evidence type="ECO:0000256" key="2">
    <source>
        <dbReference type="ARBA" id="ARBA00008711"/>
    </source>
</evidence>
<keyword evidence="7 9" id="KW-0234">DNA repair</keyword>
<dbReference type="PROSITE" id="PS00374">
    <property type="entry name" value="MGMT"/>
    <property type="match status" value="1"/>
</dbReference>
<sequence length="163" mass="17683">MSLAQIQFSTPFGPMFAVASENGLRSLYSFEKEIPAPNAGSAQAKILSQLVDQMEQYFSGNLTQFEVPLDPVGTEFQKKVWRQLSLIPYGQTISYLQLAKNIGNLKASRAVGSANGKNPLWVVVPCHRVITSSGALGGYAGGLHMKSFLLDLENASLSKNAKF</sequence>
<comment type="caution">
    <text evidence="12">The sequence shown here is derived from an EMBL/GenBank/DDBJ whole genome shotgun (WGS) entry which is preliminary data.</text>
</comment>
<evidence type="ECO:0000256" key="6">
    <source>
        <dbReference type="ARBA" id="ARBA00022763"/>
    </source>
</evidence>
<proteinExistence type="inferred from homology"/>
<feature type="domain" description="Methylated-DNA-[protein]-cysteine S-methyltransferase DNA binding" evidence="10">
    <location>
        <begin position="75"/>
        <end position="154"/>
    </location>
</feature>
<protein>
    <recommendedName>
        <fullName evidence="9">Methylated-DNA--protein-cysteine methyltransferase</fullName>
        <ecNumber evidence="9">2.1.1.63</ecNumber>
    </recommendedName>
    <alternativeName>
        <fullName evidence="9">6-O-methylguanine-DNA methyltransferase</fullName>
        <shortName evidence="9">MGMT</shortName>
    </alternativeName>
    <alternativeName>
        <fullName evidence="9">O-6-methylguanine-DNA-alkyltransferase</fullName>
    </alternativeName>
</protein>
<evidence type="ECO:0000256" key="3">
    <source>
        <dbReference type="ARBA" id="ARBA00022490"/>
    </source>
</evidence>
<dbReference type="AlphaFoldDB" id="A0A150WMM6"/>
<dbReference type="NCBIfam" id="TIGR00589">
    <property type="entry name" value="ogt"/>
    <property type="match status" value="1"/>
</dbReference>
<dbReference type="Proteomes" id="UP000075320">
    <property type="component" value="Unassembled WGS sequence"/>
</dbReference>
<dbReference type="GO" id="GO:0003908">
    <property type="term" value="F:methylated-DNA-[protein]-cysteine S-methyltransferase activity"/>
    <property type="evidence" value="ECO:0007669"/>
    <property type="project" value="UniProtKB-UniRule"/>
</dbReference>